<accession>A0A8M1K6H0</accession>
<protein>
    <submittedName>
        <fullName evidence="3 4">NACHT, LRR and PYD domains-containing protein 6-like</fullName>
    </submittedName>
</protein>
<evidence type="ECO:0000313" key="2">
    <source>
        <dbReference type="Proteomes" id="UP000515152"/>
    </source>
</evidence>
<keyword evidence="2" id="KW-1185">Reference proteome</keyword>
<reference evidence="3 4" key="1">
    <citation type="submission" date="2025-04" db="UniProtKB">
        <authorList>
            <consortium name="RefSeq"/>
        </authorList>
    </citation>
    <scope>IDENTIFICATION</scope>
</reference>
<sequence length="131" mass="14028">MTAELTKVLENTMDNLTGADFKRFKRNLRDQSKIPWGKLEKADTDETVDLMVEMCATEVGDIMLTILKKMNLNQLAMNLERDLGKLGGQQCSPGQTGGGGGVNVNATAHPGGTVKAPAMSGCTFSGPVHFN</sequence>
<dbReference type="RefSeq" id="XP_042559496.1">
    <property type="nucleotide sequence ID" value="XM_042703562.1"/>
</dbReference>
<dbReference type="GeneID" id="122128783"/>
<dbReference type="AlphaFoldDB" id="A0A8M1K6H0"/>
<dbReference type="RefSeq" id="XP_042559497.1">
    <property type="nucleotide sequence ID" value="XM_042703563.1"/>
</dbReference>
<dbReference type="SMART" id="SM01289">
    <property type="entry name" value="PYRIN"/>
    <property type="match status" value="1"/>
</dbReference>
<dbReference type="KEGG" id="char:122128783"/>
<dbReference type="PROSITE" id="PS50824">
    <property type="entry name" value="DAPIN"/>
    <property type="match status" value="1"/>
</dbReference>
<evidence type="ECO:0000313" key="4">
    <source>
        <dbReference type="RefSeq" id="XP_042559497.1"/>
    </source>
</evidence>
<dbReference type="OrthoDB" id="10058437at2759"/>
<dbReference type="Pfam" id="PF02758">
    <property type="entry name" value="PYRIN"/>
    <property type="match status" value="1"/>
</dbReference>
<evidence type="ECO:0000313" key="3">
    <source>
        <dbReference type="RefSeq" id="XP_042559496.1"/>
    </source>
</evidence>
<proteinExistence type="predicted"/>
<dbReference type="Proteomes" id="UP000515152">
    <property type="component" value="Chromosome 24"/>
</dbReference>
<evidence type="ECO:0000259" key="1">
    <source>
        <dbReference type="PROSITE" id="PS50824"/>
    </source>
</evidence>
<feature type="domain" description="Pyrin" evidence="1">
    <location>
        <begin position="1"/>
        <end position="85"/>
    </location>
</feature>
<organism evidence="2 3">
    <name type="scientific">Clupea harengus</name>
    <name type="common">Atlantic herring</name>
    <dbReference type="NCBI Taxonomy" id="7950"/>
    <lineage>
        <taxon>Eukaryota</taxon>
        <taxon>Metazoa</taxon>
        <taxon>Chordata</taxon>
        <taxon>Craniata</taxon>
        <taxon>Vertebrata</taxon>
        <taxon>Euteleostomi</taxon>
        <taxon>Actinopterygii</taxon>
        <taxon>Neopterygii</taxon>
        <taxon>Teleostei</taxon>
        <taxon>Clupei</taxon>
        <taxon>Clupeiformes</taxon>
        <taxon>Clupeoidei</taxon>
        <taxon>Clupeidae</taxon>
        <taxon>Clupea</taxon>
    </lineage>
</organism>
<dbReference type="InterPro" id="IPR004020">
    <property type="entry name" value="DAPIN"/>
</dbReference>
<name>A0A8M1K6H0_CLUHA</name>
<gene>
    <name evidence="3 4" type="primary">LOC122128783</name>
</gene>